<keyword evidence="12" id="KW-0804">Transcription</keyword>
<evidence type="ECO:0000256" key="5">
    <source>
        <dbReference type="ARBA" id="ARBA00022723"/>
    </source>
</evidence>
<keyword evidence="7" id="KW-0833">Ubl conjugation pathway</keyword>
<evidence type="ECO:0000256" key="4">
    <source>
        <dbReference type="ARBA" id="ARBA00022670"/>
    </source>
</evidence>
<dbReference type="SUPFAM" id="SSF57850">
    <property type="entry name" value="RING/U-box"/>
    <property type="match status" value="1"/>
</dbReference>
<dbReference type="GO" id="GO:0008270">
    <property type="term" value="F:zinc ion binding"/>
    <property type="evidence" value="ECO:0007669"/>
    <property type="project" value="UniProtKB-KW"/>
</dbReference>
<keyword evidence="4" id="KW-0645">Protease</keyword>
<name>A0A6H5HE58_9HEMI</name>
<dbReference type="InterPro" id="IPR001607">
    <property type="entry name" value="Znf_UBP"/>
</dbReference>
<dbReference type="SUPFAM" id="SSF54001">
    <property type="entry name" value="Cysteine proteinases"/>
    <property type="match status" value="1"/>
</dbReference>
<evidence type="ECO:0000256" key="14">
    <source>
        <dbReference type="ARBA" id="ARBA00038490"/>
    </source>
</evidence>
<evidence type="ECO:0000256" key="6">
    <source>
        <dbReference type="ARBA" id="ARBA00022771"/>
    </source>
</evidence>
<keyword evidence="5" id="KW-0479">Metal-binding</keyword>
<dbReference type="PROSITE" id="PS50235">
    <property type="entry name" value="USP_3"/>
    <property type="match status" value="1"/>
</dbReference>
<dbReference type="GO" id="GO:0005634">
    <property type="term" value="C:nucleus"/>
    <property type="evidence" value="ECO:0007669"/>
    <property type="project" value="UniProtKB-SubCell"/>
</dbReference>
<dbReference type="Gene3D" id="3.30.40.10">
    <property type="entry name" value="Zinc/RING finger domain, C3HC4 (zinc finger)"/>
    <property type="match status" value="1"/>
</dbReference>
<comment type="similarity">
    <text evidence="14">Belongs to the peptidase C19 family. UBP8 subfamily.</text>
</comment>
<evidence type="ECO:0000256" key="9">
    <source>
        <dbReference type="ARBA" id="ARBA00022807"/>
    </source>
</evidence>
<dbReference type="EMBL" id="CADCXU010024266">
    <property type="protein sequence ID" value="CAB0011752.1"/>
    <property type="molecule type" value="Genomic_DNA"/>
</dbReference>
<protein>
    <recommendedName>
        <fullName evidence="3">ubiquitinyl hydrolase 1</fullName>
        <ecNumber evidence="3">3.4.19.12</ecNumber>
    </recommendedName>
</protein>
<sequence>MSPCAHLKAFKAEHGLVPYRMIHAYFVSTSTKKQKGLAYHKIVSRCFDNDYCTNHRLLACLSCIYFACYEKHVAHHVKTRSHLVYVELSNGHILCTACDDYIYDSEAEEMMREEREANEDPVHNFATNFSWTPSDDDVKVLADHSSSSSVVVVPNPSFGLRGLNNMQGNCFMNCIMQAFFHTPILRNYVFTDKHTCYAKRPSDCLFCIFQKVFQKYYDGSCKAMSLPEVLHFIWKNIPSFRSLDQQDAHEFFESTLTWLQKQTSPPGAESAAPASPTDSIIDVIFNGQIRSDVMCLSCGNMSTTIDPFCNVSLDIVEPPPAIDLVQCLEHYTRVEALSEAKCDECLKLVVTKQMTFSVLPLVIVVHLKRFEQVGVKKWKKPVKVPFPLELDMSPYVSDYRNRSYELKDHVDNRYSLYSVVVHTGVEVDIGHYVAFIRHANNSWFECDDLEIRPVSEQEVLSCQGYLLFYHKTVLFYK</sequence>
<keyword evidence="10" id="KW-0862">Zinc</keyword>
<dbReference type="InterPro" id="IPR013083">
    <property type="entry name" value="Znf_RING/FYVE/PHD"/>
</dbReference>
<dbReference type="GO" id="GO:0004843">
    <property type="term" value="F:cysteine-type deubiquitinase activity"/>
    <property type="evidence" value="ECO:0007669"/>
    <property type="project" value="UniProtKB-EC"/>
</dbReference>
<comment type="subcellular location">
    <subcellularLocation>
        <location evidence="2">Nucleus</location>
    </subcellularLocation>
</comment>
<dbReference type="Pfam" id="PF02148">
    <property type="entry name" value="zf-UBP"/>
    <property type="match status" value="1"/>
</dbReference>
<evidence type="ECO:0000256" key="13">
    <source>
        <dbReference type="ARBA" id="ARBA00023242"/>
    </source>
</evidence>
<evidence type="ECO:0000256" key="12">
    <source>
        <dbReference type="ARBA" id="ARBA00023163"/>
    </source>
</evidence>
<evidence type="ECO:0000256" key="2">
    <source>
        <dbReference type="ARBA" id="ARBA00004123"/>
    </source>
</evidence>
<comment type="catalytic activity">
    <reaction evidence="1">
        <text>Thiol-dependent hydrolysis of ester, thioester, amide, peptide and isopeptide bonds formed by the C-terminal Gly of ubiquitin (a 76-residue protein attached to proteins as an intracellular targeting signal).</text>
        <dbReference type="EC" id="3.4.19.12"/>
    </reaction>
</comment>
<evidence type="ECO:0000256" key="7">
    <source>
        <dbReference type="ARBA" id="ARBA00022786"/>
    </source>
</evidence>
<dbReference type="InterPro" id="IPR050185">
    <property type="entry name" value="Ub_carboxyl-term_hydrolase"/>
</dbReference>
<keyword evidence="6" id="KW-0863">Zinc-finger</keyword>
<dbReference type="Gene3D" id="3.90.70.10">
    <property type="entry name" value="Cysteine proteinases"/>
    <property type="match status" value="1"/>
</dbReference>
<keyword evidence="13" id="KW-0539">Nucleus</keyword>
<dbReference type="EC" id="3.4.19.12" evidence="3"/>
<dbReference type="GO" id="GO:0016579">
    <property type="term" value="P:protein deubiquitination"/>
    <property type="evidence" value="ECO:0007669"/>
    <property type="project" value="InterPro"/>
</dbReference>
<dbReference type="Pfam" id="PF00443">
    <property type="entry name" value="UCH"/>
    <property type="match status" value="1"/>
</dbReference>
<dbReference type="PANTHER" id="PTHR21646">
    <property type="entry name" value="UBIQUITIN CARBOXYL-TERMINAL HYDROLASE"/>
    <property type="match status" value="1"/>
</dbReference>
<keyword evidence="16" id="KW-1185">Reference proteome</keyword>
<evidence type="ECO:0000256" key="10">
    <source>
        <dbReference type="ARBA" id="ARBA00022833"/>
    </source>
</evidence>
<gene>
    <name evidence="15" type="ORF">NTEN_LOCUS16646</name>
</gene>
<dbReference type="Proteomes" id="UP000479000">
    <property type="component" value="Unassembled WGS sequence"/>
</dbReference>
<dbReference type="InterPro" id="IPR018200">
    <property type="entry name" value="USP_CS"/>
</dbReference>
<evidence type="ECO:0000256" key="3">
    <source>
        <dbReference type="ARBA" id="ARBA00012759"/>
    </source>
</evidence>
<organism evidence="15 16">
    <name type="scientific">Nesidiocoris tenuis</name>
    <dbReference type="NCBI Taxonomy" id="355587"/>
    <lineage>
        <taxon>Eukaryota</taxon>
        <taxon>Metazoa</taxon>
        <taxon>Ecdysozoa</taxon>
        <taxon>Arthropoda</taxon>
        <taxon>Hexapoda</taxon>
        <taxon>Insecta</taxon>
        <taxon>Pterygota</taxon>
        <taxon>Neoptera</taxon>
        <taxon>Paraneoptera</taxon>
        <taxon>Hemiptera</taxon>
        <taxon>Heteroptera</taxon>
        <taxon>Panheteroptera</taxon>
        <taxon>Cimicomorpha</taxon>
        <taxon>Miridae</taxon>
        <taxon>Dicyphina</taxon>
        <taxon>Nesidiocoris</taxon>
    </lineage>
</organism>
<keyword evidence="9" id="KW-0788">Thiol protease</keyword>
<dbReference type="InterPro" id="IPR038765">
    <property type="entry name" value="Papain-like_cys_pep_sf"/>
</dbReference>
<dbReference type="AlphaFoldDB" id="A0A6H5HE58"/>
<dbReference type="PROSITE" id="PS50271">
    <property type="entry name" value="ZF_UBP"/>
    <property type="match status" value="1"/>
</dbReference>
<evidence type="ECO:0000256" key="11">
    <source>
        <dbReference type="ARBA" id="ARBA00023015"/>
    </source>
</evidence>
<dbReference type="PANTHER" id="PTHR21646:SF33">
    <property type="entry name" value="UBIQUITIN CARBOXYL-TERMINAL HYDROLASE 22"/>
    <property type="match status" value="1"/>
</dbReference>
<dbReference type="InterPro" id="IPR028889">
    <property type="entry name" value="USP"/>
</dbReference>
<reference evidence="15 16" key="1">
    <citation type="submission" date="2020-02" db="EMBL/GenBank/DDBJ databases">
        <authorList>
            <person name="Ferguson B K."/>
        </authorList>
    </citation>
    <scope>NUCLEOTIDE SEQUENCE [LARGE SCALE GENOMIC DNA]</scope>
</reference>
<evidence type="ECO:0000256" key="1">
    <source>
        <dbReference type="ARBA" id="ARBA00000707"/>
    </source>
</evidence>
<dbReference type="OrthoDB" id="47475at2759"/>
<dbReference type="InterPro" id="IPR001394">
    <property type="entry name" value="Peptidase_C19_UCH"/>
</dbReference>
<keyword evidence="11" id="KW-0805">Transcription regulation</keyword>
<evidence type="ECO:0000313" key="15">
    <source>
        <dbReference type="EMBL" id="CAB0011752.1"/>
    </source>
</evidence>
<dbReference type="GO" id="GO:0006508">
    <property type="term" value="P:proteolysis"/>
    <property type="evidence" value="ECO:0007669"/>
    <property type="project" value="UniProtKB-KW"/>
</dbReference>
<keyword evidence="8" id="KW-0378">Hydrolase</keyword>
<proteinExistence type="inferred from homology"/>
<evidence type="ECO:0000256" key="8">
    <source>
        <dbReference type="ARBA" id="ARBA00022801"/>
    </source>
</evidence>
<dbReference type="PROSITE" id="PS00973">
    <property type="entry name" value="USP_2"/>
    <property type="match status" value="1"/>
</dbReference>
<accession>A0A6H5HE58</accession>
<evidence type="ECO:0000313" key="16">
    <source>
        <dbReference type="Proteomes" id="UP000479000"/>
    </source>
</evidence>